<dbReference type="EMBL" id="JABANE010000033">
    <property type="protein sequence ID" value="NME69030.1"/>
    <property type="molecule type" value="Genomic_DNA"/>
</dbReference>
<keyword evidence="2" id="KW-1185">Reference proteome</keyword>
<organism evidence="1 2">
    <name type="scientific">Flammeovirga aprica JL-4</name>
    <dbReference type="NCBI Taxonomy" id="694437"/>
    <lineage>
        <taxon>Bacteria</taxon>
        <taxon>Pseudomonadati</taxon>
        <taxon>Bacteroidota</taxon>
        <taxon>Cytophagia</taxon>
        <taxon>Cytophagales</taxon>
        <taxon>Flammeovirgaceae</taxon>
        <taxon>Flammeovirga</taxon>
    </lineage>
</organism>
<evidence type="ECO:0000313" key="2">
    <source>
        <dbReference type="Proteomes" id="UP000576082"/>
    </source>
</evidence>
<reference evidence="1 2" key="1">
    <citation type="submission" date="2020-04" db="EMBL/GenBank/DDBJ databases">
        <title>Flammeovirga sp. SR4, a novel species isolated from seawater.</title>
        <authorList>
            <person name="Wang X."/>
        </authorList>
    </citation>
    <scope>NUCLEOTIDE SEQUENCE [LARGE SCALE GENOMIC DNA]</scope>
    <source>
        <strain evidence="1 2">ATCC 23126</strain>
    </source>
</reference>
<name>A0A7X9RUN7_9BACT</name>
<dbReference type="AlphaFoldDB" id="A0A7X9RUN7"/>
<evidence type="ECO:0000313" key="1">
    <source>
        <dbReference type="EMBL" id="NME69030.1"/>
    </source>
</evidence>
<dbReference type="Proteomes" id="UP000576082">
    <property type="component" value="Unassembled WGS sequence"/>
</dbReference>
<protein>
    <submittedName>
        <fullName evidence="1">Uncharacterized protein</fullName>
    </submittedName>
</protein>
<accession>A0A7X9RUN7</accession>
<sequence>MKKYNQIFALLNKSGLHKQKDVLVLSYTGGRTESLREMTDSEYNSFLEYLKKEVVRGNPSDLEQIKKKRSKVLYYASRCGFDKGDKINWAKFNGWMLKYSVYKKPLSVYSTYQLDELISQFQSMYKKQTDEKSI</sequence>
<proteinExistence type="predicted"/>
<comment type="caution">
    <text evidence="1">The sequence shown here is derived from an EMBL/GenBank/DDBJ whole genome shotgun (WGS) entry which is preliminary data.</text>
</comment>
<gene>
    <name evidence="1" type="ORF">HHU12_13735</name>
</gene>